<organism evidence="3 4">
    <name type="scientific">Eiseniibacteriota bacterium</name>
    <dbReference type="NCBI Taxonomy" id="2212470"/>
    <lineage>
        <taxon>Bacteria</taxon>
        <taxon>Candidatus Eiseniibacteriota</taxon>
    </lineage>
</organism>
<reference evidence="3 4" key="1">
    <citation type="journal article" date="2019" name="Nat. Microbiol.">
        <title>Mediterranean grassland soil C-N compound turnover is dependent on rainfall and depth, and is mediated by genomically divergent microorganisms.</title>
        <authorList>
            <person name="Diamond S."/>
            <person name="Andeer P.F."/>
            <person name="Li Z."/>
            <person name="Crits-Christoph A."/>
            <person name="Burstein D."/>
            <person name="Anantharaman K."/>
            <person name="Lane K.R."/>
            <person name="Thomas B.C."/>
            <person name="Pan C."/>
            <person name="Northen T.R."/>
            <person name="Banfield J.F."/>
        </authorList>
    </citation>
    <scope>NUCLEOTIDE SEQUENCE [LARGE SCALE GENOMIC DNA]</scope>
    <source>
        <strain evidence="3">WS_1</strain>
    </source>
</reference>
<comment type="caution">
    <text evidence="3">The sequence shown here is derived from an EMBL/GenBank/DDBJ whole genome shotgun (WGS) entry which is preliminary data.</text>
</comment>
<feature type="compositionally biased region" description="Basic and acidic residues" evidence="1">
    <location>
        <begin position="92"/>
        <end position="112"/>
    </location>
</feature>
<evidence type="ECO:0000256" key="1">
    <source>
        <dbReference type="SAM" id="MobiDB-lite"/>
    </source>
</evidence>
<evidence type="ECO:0000313" key="3">
    <source>
        <dbReference type="EMBL" id="TMQ47838.1"/>
    </source>
</evidence>
<feature type="signal peptide" evidence="2">
    <location>
        <begin position="1"/>
        <end position="16"/>
    </location>
</feature>
<evidence type="ECO:0000256" key="2">
    <source>
        <dbReference type="SAM" id="SignalP"/>
    </source>
</evidence>
<sequence>MLLGSFLILAALGFSAIGCGKQSTAPSGLVPMTLEAGGTGASTVRALRTAGLALSDTDTTHVNVTFTRALLVVRDVRFKTSQGGDDENDTTDVERNDPVGHAEADSEQQDQHEDGIVFRGPFVIDLLSHHADSLDTKLVPPGLYERIQGHLQALHEGDAAATPNLAFLIGSTVDLEGTIAGNGGGPFTFKTRLDDEFQIRGAFTVQTGTPATAFLVFDLSRWLVDREGRFLDPRNPDNAQAIESAIRHAINFGADNDHDGEMDGVEHSASRY</sequence>
<dbReference type="EMBL" id="VBOR01000095">
    <property type="protein sequence ID" value="TMQ47838.1"/>
    <property type="molecule type" value="Genomic_DNA"/>
</dbReference>
<protein>
    <recommendedName>
        <fullName evidence="5">DUF4382 domain-containing protein</fullName>
    </recommendedName>
</protein>
<name>A0A538S8Y5_UNCEI</name>
<feature type="chain" id="PRO_5022197601" description="DUF4382 domain-containing protein" evidence="2">
    <location>
        <begin position="17"/>
        <end position="272"/>
    </location>
</feature>
<dbReference type="Proteomes" id="UP000316292">
    <property type="component" value="Unassembled WGS sequence"/>
</dbReference>
<accession>A0A538S8Y5</accession>
<evidence type="ECO:0000313" key="4">
    <source>
        <dbReference type="Proteomes" id="UP000316292"/>
    </source>
</evidence>
<dbReference type="AlphaFoldDB" id="A0A538S8Y5"/>
<proteinExistence type="predicted"/>
<keyword evidence="2" id="KW-0732">Signal</keyword>
<feature type="region of interest" description="Disordered" evidence="1">
    <location>
        <begin position="81"/>
        <end position="112"/>
    </location>
</feature>
<gene>
    <name evidence="3" type="ORF">E6K71_08790</name>
</gene>
<evidence type="ECO:0008006" key="5">
    <source>
        <dbReference type="Google" id="ProtNLM"/>
    </source>
</evidence>